<dbReference type="CDD" id="cd00165">
    <property type="entry name" value="S4"/>
    <property type="match status" value="1"/>
</dbReference>
<dbReference type="EMBL" id="LKHV01000005">
    <property type="protein sequence ID" value="KRG18705.1"/>
    <property type="molecule type" value="Genomic_DNA"/>
</dbReference>
<dbReference type="EMBL" id="LKHV02000001">
    <property type="protein sequence ID" value="MCS5709621.1"/>
    <property type="molecule type" value="Genomic_DNA"/>
</dbReference>
<dbReference type="Proteomes" id="UP000051494">
    <property type="component" value="Unassembled WGS sequence"/>
</dbReference>
<gene>
    <name evidence="4" type="primary">hslR</name>
    <name evidence="4" type="ORF">CC99x_01186</name>
    <name evidence="5" type="ORF">CC99x_012015</name>
</gene>
<feature type="compositionally biased region" description="Basic residues" evidence="2">
    <location>
        <begin position="124"/>
        <end position="134"/>
    </location>
</feature>
<dbReference type="PROSITE" id="PS50889">
    <property type="entry name" value="S4"/>
    <property type="match status" value="1"/>
</dbReference>
<dbReference type="Gene3D" id="3.10.290.10">
    <property type="entry name" value="RNA-binding S4 domain"/>
    <property type="match status" value="1"/>
</dbReference>
<dbReference type="STRING" id="437022.CC99x_01186"/>
<accession>A0A0Q9YQN4</accession>
<dbReference type="Pfam" id="PF01479">
    <property type="entry name" value="S4"/>
    <property type="match status" value="1"/>
</dbReference>
<evidence type="ECO:0000259" key="3">
    <source>
        <dbReference type="SMART" id="SM00363"/>
    </source>
</evidence>
<dbReference type="SUPFAM" id="SSF55174">
    <property type="entry name" value="Alpha-L RNA-binding motif"/>
    <property type="match status" value="1"/>
</dbReference>
<reference evidence="5" key="2">
    <citation type="journal article" date="2016" name="Genome Announc.">
        <title>Draft Genome Sequences of Two Novel Amoeba-Resistant Intranuclear Bacteria, 'Candidatus Berkiella cookevillensis' and 'Candidatus Berkiella aquae'.</title>
        <authorList>
            <person name="Mehari Y.T."/>
            <person name="Arivett B.A."/>
            <person name="Farone A.L."/>
            <person name="Gunderson J.H."/>
            <person name="Farone M.B."/>
        </authorList>
    </citation>
    <scope>NUCLEOTIDE SEQUENCE</scope>
    <source>
        <strain evidence="5">CC99</strain>
    </source>
</reference>
<dbReference type="AlphaFoldDB" id="A0A0Q9YQN4"/>
<dbReference type="GO" id="GO:0003723">
    <property type="term" value="F:RNA binding"/>
    <property type="evidence" value="ECO:0007669"/>
    <property type="project" value="UniProtKB-KW"/>
</dbReference>
<name>A0A0Q9YQN4_9GAMM</name>
<evidence type="ECO:0000256" key="1">
    <source>
        <dbReference type="PROSITE-ProRule" id="PRU00182"/>
    </source>
</evidence>
<comment type="caution">
    <text evidence="4">The sequence shown here is derived from an EMBL/GenBank/DDBJ whole genome shotgun (WGS) entry which is preliminary data.</text>
</comment>
<keyword evidence="4" id="KW-0346">Stress response</keyword>
<reference evidence="4" key="1">
    <citation type="submission" date="2015-09" db="EMBL/GenBank/DDBJ databases">
        <title>Draft Genome Sequences of Two Novel Amoeba-resistant Intranuclear Bacteria, Candidatus Berkiella cookevillensis and Candidatus Berkiella aquae.</title>
        <authorList>
            <person name="Mehari Y.T."/>
            <person name="Arivett B.A."/>
            <person name="Farone A.L."/>
            <person name="Gunderson J.H."/>
            <person name="Farone M.B."/>
        </authorList>
    </citation>
    <scope>NUCLEOTIDE SEQUENCE [LARGE SCALE GENOMIC DNA]</scope>
    <source>
        <strain evidence="4">CC99</strain>
    </source>
</reference>
<dbReference type="SMART" id="SM00363">
    <property type="entry name" value="S4"/>
    <property type="match status" value="1"/>
</dbReference>
<dbReference type="InterPro" id="IPR002942">
    <property type="entry name" value="S4_RNA-bd"/>
</dbReference>
<dbReference type="InterPro" id="IPR036986">
    <property type="entry name" value="S4_RNA-bd_sf"/>
</dbReference>
<sequence length="141" mass="16317">MSKETHSLSEPQKVRLDKWLWAARFYKTRALAVKAIQQGRIRYEHQKSNPSRIVCVGAHMTIETSLYEMSIIVKAISDLRQSASIAQSLYQETPESEVRKQQALEARQKQKWMMLSAPVPNGKPNKHDRRAIKALKRESEE</sequence>
<dbReference type="RefSeq" id="WP_057624296.1">
    <property type="nucleotide sequence ID" value="NZ_LKHV02000001.1"/>
</dbReference>
<feature type="region of interest" description="Disordered" evidence="2">
    <location>
        <begin position="116"/>
        <end position="141"/>
    </location>
</feature>
<proteinExistence type="predicted"/>
<keyword evidence="6" id="KW-1185">Reference proteome</keyword>
<dbReference type="OrthoDB" id="9797176at2"/>
<protein>
    <submittedName>
        <fullName evidence="4">Heat shock protein 15</fullName>
    </submittedName>
</protein>
<keyword evidence="1" id="KW-0694">RNA-binding</keyword>
<evidence type="ECO:0000313" key="6">
    <source>
        <dbReference type="Proteomes" id="UP000051494"/>
    </source>
</evidence>
<organism evidence="4">
    <name type="scientific">Candidatus Berkiella cookevillensis</name>
    <dbReference type="NCBI Taxonomy" id="437022"/>
    <lineage>
        <taxon>Bacteria</taxon>
        <taxon>Pseudomonadati</taxon>
        <taxon>Pseudomonadota</taxon>
        <taxon>Gammaproteobacteria</taxon>
        <taxon>Candidatus Berkiellales</taxon>
        <taxon>Candidatus Berkiellaceae</taxon>
        <taxon>Candidatus Berkiella</taxon>
    </lineage>
</organism>
<evidence type="ECO:0000313" key="4">
    <source>
        <dbReference type="EMBL" id="KRG18705.1"/>
    </source>
</evidence>
<reference evidence="5" key="3">
    <citation type="submission" date="2021-06" db="EMBL/GenBank/DDBJ databases">
        <title>Genomic Description and Analysis of Intracellular Bacteria, Candidatus Berkiella cookevillensis and Candidatus Berkiella aquae.</title>
        <authorList>
            <person name="Kidane D.T."/>
            <person name="Mehari Y.T."/>
            <person name="Rice F.C."/>
            <person name="Arivett B.A."/>
            <person name="Farone A.L."/>
            <person name="Berk S.G."/>
            <person name="Farone M.B."/>
        </authorList>
    </citation>
    <scope>NUCLEOTIDE SEQUENCE</scope>
    <source>
        <strain evidence="5">CC99</strain>
    </source>
</reference>
<evidence type="ECO:0000313" key="5">
    <source>
        <dbReference type="EMBL" id="MCS5709621.1"/>
    </source>
</evidence>
<dbReference type="PATRIC" id="fig|1590042.3.peg.1200"/>
<evidence type="ECO:0000256" key="2">
    <source>
        <dbReference type="SAM" id="MobiDB-lite"/>
    </source>
</evidence>
<feature type="domain" description="RNA-binding S4" evidence="3">
    <location>
        <begin position="14"/>
        <end position="77"/>
    </location>
</feature>